<dbReference type="STRING" id="762845.BCR26_09160"/>
<dbReference type="RefSeq" id="WP_069697514.1">
    <property type="nucleotide sequence ID" value="NZ_JAGGMA010000016.1"/>
</dbReference>
<comment type="caution">
    <text evidence="1">The sequence shown here is derived from an EMBL/GenBank/DDBJ whole genome shotgun (WGS) entry which is preliminary data.</text>
</comment>
<dbReference type="OrthoDB" id="2452521at2"/>
<sequence>MEKTIVEKLNLTKYKQKVILNRPNKEYFSELQQVQEELPLNPVDLMIVFVTNAEEFKSIVSQVIEKQLLVNNGLLYVAYPKKGNKKYETFVHRDEIFPTLGVGEDGYIAGTTYKFNRMVSLDEVFTIVGIKNSEKKETSKVRNTQSVNNYVDFIPQVEAALSSNEKVRQFFSELTPGYKKDWARYIYSAKQEETQAKRKVEMMMILEKGYKSRTLYQQFLKDSGGSGN</sequence>
<gene>
    <name evidence="1" type="ORF">BCR26_09160</name>
</gene>
<dbReference type="Pfam" id="PF13376">
    <property type="entry name" value="OmdA"/>
    <property type="match status" value="1"/>
</dbReference>
<dbReference type="AlphaFoldDB" id="A0A1E5L034"/>
<name>A0A1E5L034_9ENTE</name>
<evidence type="ECO:0000313" key="1">
    <source>
        <dbReference type="EMBL" id="OEH83467.1"/>
    </source>
</evidence>
<protein>
    <submittedName>
        <fullName evidence="1">Uncharacterized protein</fullName>
    </submittedName>
</protein>
<organism evidence="1 2">
    <name type="scientific">Enterococcus rivorum</name>
    <dbReference type="NCBI Taxonomy" id="762845"/>
    <lineage>
        <taxon>Bacteria</taxon>
        <taxon>Bacillati</taxon>
        <taxon>Bacillota</taxon>
        <taxon>Bacilli</taxon>
        <taxon>Lactobacillales</taxon>
        <taxon>Enterococcaceae</taxon>
        <taxon>Enterococcus</taxon>
    </lineage>
</organism>
<dbReference type="EMBL" id="MIEK01000006">
    <property type="protein sequence ID" value="OEH83467.1"/>
    <property type="molecule type" value="Genomic_DNA"/>
</dbReference>
<keyword evidence="2" id="KW-1185">Reference proteome</keyword>
<proteinExistence type="predicted"/>
<accession>A0A1E5L034</accession>
<dbReference type="Proteomes" id="UP000095256">
    <property type="component" value="Unassembled WGS sequence"/>
</dbReference>
<evidence type="ECO:0000313" key="2">
    <source>
        <dbReference type="Proteomes" id="UP000095256"/>
    </source>
</evidence>
<reference evidence="1 2" key="1">
    <citation type="submission" date="2016-09" db="EMBL/GenBank/DDBJ databases">
        <authorList>
            <person name="Capua I."/>
            <person name="De Benedictis P."/>
            <person name="Joannis T."/>
            <person name="Lombin L.H."/>
            <person name="Cattoli G."/>
        </authorList>
    </citation>
    <scope>NUCLEOTIDE SEQUENCE [LARGE SCALE GENOMIC DNA]</scope>
    <source>
        <strain evidence="1 2">LMG 25899</strain>
    </source>
</reference>